<keyword evidence="2" id="KW-1185">Reference proteome</keyword>
<evidence type="ECO:0000313" key="2">
    <source>
        <dbReference type="Proteomes" id="UP001152795"/>
    </source>
</evidence>
<name>A0A6S7I0B8_PARCT</name>
<accession>A0A6S7I0B8</accession>
<gene>
    <name evidence="1" type="ORF">PACLA_8A058943</name>
</gene>
<dbReference type="Proteomes" id="UP001152795">
    <property type="component" value="Unassembled WGS sequence"/>
</dbReference>
<proteinExistence type="predicted"/>
<comment type="caution">
    <text evidence="1">The sequence shown here is derived from an EMBL/GenBank/DDBJ whole genome shotgun (WGS) entry which is preliminary data.</text>
</comment>
<reference evidence="1" key="1">
    <citation type="submission" date="2020-04" db="EMBL/GenBank/DDBJ databases">
        <authorList>
            <person name="Alioto T."/>
            <person name="Alioto T."/>
            <person name="Gomez Garrido J."/>
        </authorList>
    </citation>
    <scope>NUCLEOTIDE SEQUENCE</scope>
    <source>
        <strain evidence="1">A484AB</strain>
    </source>
</reference>
<dbReference type="AlphaFoldDB" id="A0A6S7I0B8"/>
<feature type="non-terminal residue" evidence="1">
    <location>
        <position position="1"/>
    </location>
</feature>
<organism evidence="1 2">
    <name type="scientific">Paramuricea clavata</name>
    <name type="common">Red gorgonian</name>
    <name type="synonym">Violescent sea-whip</name>
    <dbReference type="NCBI Taxonomy" id="317549"/>
    <lineage>
        <taxon>Eukaryota</taxon>
        <taxon>Metazoa</taxon>
        <taxon>Cnidaria</taxon>
        <taxon>Anthozoa</taxon>
        <taxon>Octocorallia</taxon>
        <taxon>Malacalcyonacea</taxon>
        <taxon>Plexauridae</taxon>
        <taxon>Paramuricea</taxon>
    </lineage>
</organism>
<sequence length="71" mass="8223">FQADQPRGRRMWHKLRSQGTPSLALKIGYALKRCVNIVIGYALRMKQQKDLPKISDSFWRPNGRIASPTIR</sequence>
<dbReference type="EMBL" id="CACRXK020006739">
    <property type="protein sequence ID" value="CAB4010299.1"/>
    <property type="molecule type" value="Genomic_DNA"/>
</dbReference>
<protein>
    <submittedName>
        <fullName evidence="1">Uncharacterized protein</fullName>
    </submittedName>
</protein>
<evidence type="ECO:0000313" key="1">
    <source>
        <dbReference type="EMBL" id="CAB4010299.1"/>
    </source>
</evidence>